<comment type="caution">
    <text evidence="3">The sequence shown here is derived from an EMBL/GenBank/DDBJ whole genome shotgun (WGS) entry which is preliminary data.</text>
</comment>
<proteinExistence type="predicted"/>
<dbReference type="Proteomes" id="UP000663864">
    <property type="component" value="Unassembled WGS sequence"/>
</dbReference>
<dbReference type="SUPFAM" id="SSF56801">
    <property type="entry name" value="Acetyl-CoA synthetase-like"/>
    <property type="match status" value="1"/>
</dbReference>
<organism evidence="3 5">
    <name type="scientific">Rotaria sordida</name>
    <dbReference type="NCBI Taxonomy" id="392033"/>
    <lineage>
        <taxon>Eukaryota</taxon>
        <taxon>Metazoa</taxon>
        <taxon>Spiralia</taxon>
        <taxon>Gnathifera</taxon>
        <taxon>Rotifera</taxon>
        <taxon>Eurotatoria</taxon>
        <taxon>Bdelloidea</taxon>
        <taxon>Philodinida</taxon>
        <taxon>Philodinidae</taxon>
        <taxon>Rotaria</taxon>
    </lineage>
</organism>
<reference evidence="3" key="1">
    <citation type="submission" date="2021-02" db="EMBL/GenBank/DDBJ databases">
        <authorList>
            <person name="Nowell W R."/>
        </authorList>
    </citation>
    <scope>NUCLEOTIDE SEQUENCE</scope>
</reference>
<keyword evidence="2" id="KW-0597">Phosphoprotein</keyword>
<name>A0A815RNH8_9BILA</name>
<evidence type="ECO:0000256" key="2">
    <source>
        <dbReference type="ARBA" id="ARBA00022553"/>
    </source>
</evidence>
<dbReference type="PANTHER" id="PTHR44845:SF6">
    <property type="entry name" value="BETA-ALANINE-ACTIVATING ENZYME"/>
    <property type="match status" value="1"/>
</dbReference>
<dbReference type="Proteomes" id="UP000663836">
    <property type="component" value="Unassembled WGS sequence"/>
</dbReference>
<accession>A0A815RNH8</accession>
<evidence type="ECO:0000313" key="4">
    <source>
        <dbReference type="EMBL" id="CAF4125923.1"/>
    </source>
</evidence>
<keyword evidence="1" id="KW-0596">Phosphopantetheine</keyword>
<evidence type="ECO:0000313" key="3">
    <source>
        <dbReference type="EMBL" id="CAF1480287.1"/>
    </source>
</evidence>
<dbReference type="EMBL" id="CAJOBD010008997">
    <property type="protein sequence ID" value="CAF4125923.1"/>
    <property type="molecule type" value="Genomic_DNA"/>
</dbReference>
<dbReference type="EMBL" id="CAJNOT010006015">
    <property type="protein sequence ID" value="CAF1480287.1"/>
    <property type="molecule type" value="Genomic_DNA"/>
</dbReference>
<gene>
    <name evidence="4" type="ORF">JBS370_LOCUS32846</name>
    <name evidence="3" type="ORF">ZHD862_LOCUS36531</name>
</gene>
<dbReference type="InterPro" id="IPR042099">
    <property type="entry name" value="ANL_N_sf"/>
</dbReference>
<dbReference type="AlphaFoldDB" id="A0A815RNH8"/>
<dbReference type="Gene3D" id="3.40.50.12780">
    <property type="entry name" value="N-terminal domain of ligase-like"/>
    <property type="match status" value="1"/>
</dbReference>
<dbReference type="PANTHER" id="PTHR44845">
    <property type="entry name" value="CARRIER DOMAIN-CONTAINING PROTEIN"/>
    <property type="match status" value="1"/>
</dbReference>
<protein>
    <submittedName>
        <fullName evidence="3">Uncharacterized protein</fullName>
    </submittedName>
</protein>
<evidence type="ECO:0000256" key="1">
    <source>
        <dbReference type="ARBA" id="ARBA00022450"/>
    </source>
</evidence>
<evidence type="ECO:0000313" key="5">
    <source>
        <dbReference type="Proteomes" id="UP000663864"/>
    </source>
</evidence>
<sequence>MRALDFGDGTASCEVIDHIKLNVRDKTIVFNLYGSGEVNIISTYYQINVMSHNVSVPIDRLLANYQYIIVDNFLQSVIISQQGELFVDGVDIFVGYLERDDLTAKSLMELDDEVFYRTDDLVQIDNDGLLHYRERKDH</sequence>